<organism evidence="1 2">
    <name type="scientific">Pleuronectes platessa</name>
    <name type="common">European plaice</name>
    <dbReference type="NCBI Taxonomy" id="8262"/>
    <lineage>
        <taxon>Eukaryota</taxon>
        <taxon>Metazoa</taxon>
        <taxon>Chordata</taxon>
        <taxon>Craniata</taxon>
        <taxon>Vertebrata</taxon>
        <taxon>Euteleostomi</taxon>
        <taxon>Actinopterygii</taxon>
        <taxon>Neopterygii</taxon>
        <taxon>Teleostei</taxon>
        <taxon>Neoteleostei</taxon>
        <taxon>Acanthomorphata</taxon>
        <taxon>Carangaria</taxon>
        <taxon>Pleuronectiformes</taxon>
        <taxon>Pleuronectoidei</taxon>
        <taxon>Pleuronectidae</taxon>
        <taxon>Pleuronectes</taxon>
    </lineage>
</organism>
<gene>
    <name evidence="1" type="ORF">PLEPLA_LOCUS34255</name>
</gene>
<dbReference type="Proteomes" id="UP001153269">
    <property type="component" value="Unassembled WGS sequence"/>
</dbReference>
<evidence type="ECO:0000313" key="1">
    <source>
        <dbReference type="EMBL" id="CAB1446529.1"/>
    </source>
</evidence>
<sequence>MRNLVVWSEETGWLLLSSSIAQDDPQSHAQTCPEKLIPFAHAYLTSPLCYQGMMTKMQSDTQMATAASRPVNHHQLSDEYSPACAVMQSESMGRVCTGTQTKPLYTSLRSGGGCGLPSNPIGFLLSATAAMLRFSGCRDTPV</sequence>
<comment type="caution">
    <text evidence="1">The sequence shown here is derived from an EMBL/GenBank/DDBJ whole genome shotgun (WGS) entry which is preliminary data.</text>
</comment>
<accession>A0A9N7VBN2</accession>
<dbReference type="EMBL" id="CADEAL010003918">
    <property type="protein sequence ID" value="CAB1446529.1"/>
    <property type="molecule type" value="Genomic_DNA"/>
</dbReference>
<dbReference type="AlphaFoldDB" id="A0A9N7VBN2"/>
<reference evidence="1" key="1">
    <citation type="submission" date="2020-03" db="EMBL/GenBank/DDBJ databases">
        <authorList>
            <person name="Weist P."/>
        </authorList>
    </citation>
    <scope>NUCLEOTIDE SEQUENCE</scope>
</reference>
<keyword evidence="2" id="KW-1185">Reference proteome</keyword>
<proteinExistence type="predicted"/>
<protein>
    <submittedName>
        <fullName evidence="1">Uncharacterized protein</fullName>
    </submittedName>
</protein>
<evidence type="ECO:0000313" key="2">
    <source>
        <dbReference type="Proteomes" id="UP001153269"/>
    </source>
</evidence>
<name>A0A9N7VBN2_PLEPL</name>